<accession>A0A1S3Z5E2</accession>
<dbReference type="RefSeq" id="XP_016459695.1">
    <property type="nucleotide sequence ID" value="XM_016604209.1"/>
</dbReference>
<dbReference type="Pfam" id="PF14244">
    <property type="entry name" value="Retrotran_gag_3"/>
    <property type="match status" value="1"/>
</dbReference>
<dbReference type="Pfam" id="PF22936">
    <property type="entry name" value="Pol_BBD"/>
    <property type="match status" value="1"/>
</dbReference>
<dbReference type="PaxDb" id="4097-A0A1S3Z5E2"/>
<name>A0A1S3Z5E2_TOBAC</name>
<sequence length="301" mass="33955">MAIGTEEDNTTTRTSATGSGSSCPSIDHNHPRYLQPMDTPGSSLVSIQLTGSDNYALWSRAMRIGLLGKSKLGFVDGRFPKSKFEPELHDLWEKVNAVVLSWIMNAVRPGLLSSVLYACSAHKVWEDLKERFDKVNSSRVLFLHREMHNLTQGTMTVSDYFSKLRDLWDEFDALMPCPGCPCPESKLYAQHFEAQRLLQFLTGLNDSYAQSRSQIMMMTPVPTINKAYSLLVNQESQRNLASMAQVTQLAKGLESTALYGNKSSNVTSGGYIQRKNNVQCDYYHYKRAYQRELLQANRLST</sequence>
<reference evidence="1" key="1">
    <citation type="journal article" date="2014" name="Nat. Commun.">
        <title>The tobacco genome sequence and its comparison with those of tomato and potato.</title>
        <authorList>
            <person name="Sierro N."/>
            <person name="Battey J.N."/>
            <person name="Ouadi S."/>
            <person name="Bakaher N."/>
            <person name="Bovet L."/>
            <person name="Willig A."/>
            <person name="Goepfert S."/>
            <person name="Peitsch M.C."/>
            <person name="Ivanov N.V."/>
        </authorList>
    </citation>
    <scope>NUCLEOTIDE SEQUENCE [LARGE SCALE GENOMIC DNA]</scope>
</reference>
<protein>
    <submittedName>
        <fullName evidence="2">Uncharacterized protein LOC107783242</fullName>
    </submittedName>
</protein>
<keyword evidence="1" id="KW-1185">Reference proteome</keyword>
<dbReference type="InterPro" id="IPR005162">
    <property type="entry name" value="Retrotrans_gag_dom"/>
</dbReference>
<organism evidence="1 2">
    <name type="scientific">Nicotiana tabacum</name>
    <name type="common">Common tobacco</name>
    <dbReference type="NCBI Taxonomy" id="4097"/>
    <lineage>
        <taxon>Eukaryota</taxon>
        <taxon>Viridiplantae</taxon>
        <taxon>Streptophyta</taxon>
        <taxon>Embryophyta</taxon>
        <taxon>Tracheophyta</taxon>
        <taxon>Spermatophyta</taxon>
        <taxon>Magnoliopsida</taxon>
        <taxon>eudicotyledons</taxon>
        <taxon>Gunneridae</taxon>
        <taxon>Pentapetalae</taxon>
        <taxon>asterids</taxon>
        <taxon>lamiids</taxon>
        <taxon>Solanales</taxon>
        <taxon>Solanaceae</taxon>
        <taxon>Nicotianoideae</taxon>
        <taxon>Nicotianeae</taxon>
        <taxon>Nicotiana</taxon>
    </lineage>
</organism>
<dbReference type="InterPro" id="IPR054722">
    <property type="entry name" value="PolX-like_BBD"/>
</dbReference>
<dbReference type="Pfam" id="PF03732">
    <property type="entry name" value="Retrotrans_gag"/>
    <property type="match status" value="1"/>
</dbReference>
<evidence type="ECO:0000313" key="1">
    <source>
        <dbReference type="Proteomes" id="UP000790787"/>
    </source>
</evidence>
<proteinExistence type="predicted"/>
<dbReference type="KEGG" id="nta:107783242"/>
<dbReference type="GeneID" id="107783242"/>
<dbReference type="RefSeq" id="XP_016459695.2">
    <property type="nucleotide sequence ID" value="XM_016604209.2"/>
</dbReference>
<dbReference type="OrthoDB" id="1306223at2759"/>
<reference evidence="2" key="2">
    <citation type="submission" date="2025-08" db="UniProtKB">
        <authorList>
            <consortium name="RefSeq"/>
        </authorList>
    </citation>
    <scope>IDENTIFICATION</scope>
    <source>
        <tissue evidence="2">Leaf</tissue>
    </source>
</reference>
<dbReference type="InterPro" id="IPR029472">
    <property type="entry name" value="Copia-like_N"/>
</dbReference>
<evidence type="ECO:0000313" key="2">
    <source>
        <dbReference type="RefSeq" id="XP_016459695.2"/>
    </source>
</evidence>
<gene>
    <name evidence="2" type="primary">LOC107783242</name>
</gene>
<dbReference type="Proteomes" id="UP000790787">
    <property type="component" value="Chromosome 7"/>
</dbReference>
<dbReference type="PANTHER" id="PTHR37610:SF86">
    <property type="entry name" value="RETROTRANSPOSON COPIA-LIKE N-TERMINAL DOMAIN-CONTAINING PROTEIN"/>
    <property type="match status" value="1"/>
</dbReference>
<dbReference type="AlphaFoldDB" id="A0A1S3Z5E2"/>
<dbReference type="PANTHER" id="PTHR37610">
    <property type="entry name" value="CCHC-TYPE DOMAIN-CONTAINING PROTEIN"/>
    <property type="match status" value="1"/>
</dbReference>